<accession>A0ABU9Y7E0</accession>
<keyword evidence="1" id="KW-0472">Membrane</keyword>
<gene>
    <name evidence="2" type="ORF">ABC974_19035</name>
</gene>
<proteinExistence type="predicted"/>
<keyword evidence="3" id="KW-1185">Reference proteome</keyword>
<dbReference type="EMBL" id="JBDIME010000020">
    <property type="protein sequence ID" value="MEN2791734.1"/>
    <property type="molecule type" value="Genomic_DNA"/>
</dbReference>
<reference evidence="2 3" key="1">
    <citation type="submission" date="2024-05" db="EMBL/GenBank/DDBJ databases">
        <authorList>
            <person name="Liu Q."/>
            <person name="Xin Y.-H."/>
        </authorList>
    </citation>
    <scope>NUCLEOTIDE SEQUENCE [LARGE SCALE GENOMIC DNA]</scope>
    <source>
        <strain evidence="2 3">CGMCC 1.10181</strain>
    </source>
</reference>
<evidence type="ECO:0000256" key="1">
    <source>
        <dbReference type="SAM" id="Phobius"/>
    </source>
</evidence>
<protein>
    <submittedName>
        <fullName evidence="2">Uncharacterized protein</fullName>
    </submittedName>
</protein>
<name>A0ABU9Y7E0_9SPHN</name>
<keyword evidence="1" id="KW-1133">Transmembrane helix</keyword>
<comment type="caution">
    <text evidence="2">The sequence shown here is derived from an EMBL/GenBank/DDBJ whole genome shotgun (WGS) entry which is preliminary data.</text>
</comment>
<organism evidence="2 3">
    <name type="scientific">Sphingomonas oligophenolica</name>
    <dbReference type="NCBI Taxonomy" id="301154"/>
    <lineage>
        <taxon>Bacteria</taxon>
        <taxon>Pseudomonadati</taxon>
        <taxon>Pseudomonadota</taxon>
        <taxon>Alphaproteobacteria</taxon>
        <taxon>Sphingomonadales</taxon>
        <taxon>Sphingomonadaceae</taxon>
        <taxon>Sphingomonas</taxon>
    </lineage>
</organism>
<keyword evidence="1" id="KW-0812">Transmembrane</keyword>
<sequence>MIDMPSLTTDAFLYLVLFAMISFIVGCGLISFIERNTGRPTKRD</sequence>
<evidence type="ECO:0000313" key="3">
    <source>
        <dbReference type="Proteomes" id="UP001419910"/>
    </source>
</evidence>
<evidence type="ECO:0000313" key="2">
    <source>
        <dbReference type="EMBL" id="MEN2791734.1"/>
    </source>
</evidence>
<dbReference type="RefSeq" id="WP_343892635.1">
    <property type="nucleotide sequence ID" value="NZ_BAAAEH010000061.1"/>
</dbReference>
<feature type="transmembrane region" description="Helical" evidence="1">
    <location>
        <begin position="12"/>
        <end position="33"/>
    </location>
</feature>
<dbReference type="Proteomes" id="UP001419910">
    <property type="component" value="Unassembled WGS sequence"/>
</dbReference>